<dbReference type="SUPFAM" id="SSF50494">
    <property type="entry name" value="Trypsin-like serine proteases"/>
    <property type="match status" value="1"/>
</dbReference>
<protein>
    <submittedName>
        <fullName evidence="1">Uncharacterized protein</fullName>
    </submittedName>
</protein>
<keyword evidence="2" id="KW-1185">Reference proteome</keyword>
<comment type="caution">
    <text evidence="1">The sequence shown here is derived from an EMBL/GenBank/DDBJ whole genome shotgun (WGS) entry which is preliminary data.</text>
</comment>
<organism evidence="1 2">
    <name type="scientific">Elysia marginata</name>
    <dbReference type="NCBI Taxonomy" id="1093978"/>
    <lineage>
        <taxon>Eukaryota</taxon>
        <taxon>Metazoa</taxon>
        <taxon>Spiralia</taxon>
        <taxon>Lophotrochozoa</taxon>
        <taxon>Mollusca</taxon>
        <taxon>Gastropoda</taxon>
        <taxon>Heterobranchia</taxon>
        <taxon>Euthyneura</taxon>
        <taxon>Panpulmonata</taxon>
        <taxon>Sacoglossa</taxon>
        <taxon>Placobranchoidea</taxon>
        <taxon>Plakobranchidae</taxon>
        <taxon>Elysia</taxon>
    </lineage>
</organism>
<dbReference type="Proteomes" id="UP000762676">
    <property type="component" value="Unassembled WGS sequence"/>
</dbReference>
<proteinExistence type="predicted"/>
<dbReference type="EMBL" id="BMAT01012965">
    <property type="protein sequence ID" value="GFS02856.1"/>
    <property type="molecule type" value="Genomic_DNA"/>
</dbReference>
<dbReference type="InterPro" id="IPR009003">
    <property type="entry name" value="Peptidase_S1_PA"/>
</dbReference>
<evidence type="ECO:0000313" key="1">
    <source>
        <dbReference type="EMBL" id="GFS02856.1"/>
    </source>
</evidence>
<reference evidence="1 2" key="1">
    <citation type="journal article" date="2021" name="Elife">
        <title>Chloroplast acquisition without the gene transfer in kleptoplastic sea slugs, Plakobranchus ocellatus.</title>
        <authorList>
            <person name="Maeda T."/>
            <person name="Takahashi S."/>
            <person name="Yoshida T."/>
            <person name="Shimamura S."/>
            <person name="Takaki Y."/>
            <person name="Nagai Y."/>
            <person name="Toyoda A."/>
            <person name="Suzuki Y."/>
            <person name="Arimoto A."/>
            <person name="Ishii H."/>
            <person name="Satoh N."/>
            <person name="Nishiyama T."/>
            <person name="Hasebe M."/>
            <person name="Maruyama T."/>
            <person name="Minagawa J."/>
            <person name="Obokata J."/>
            <person name="Shigenobu S."/>
        </authorList>
    </citation>
    <scope>NUCLEOTIDE SEQUENCE [LARGE SCALE GENOMIC DNA]</scope>
</reference>
<name>A0AAV4I2D2_9GAST</name>
<accession>A0AAV4I2D2</accession>
<sequence>MSSGGRHCTALVRFGSSCHRECETLSGREPEGAESVYKWRACEKNPGHSKFISAQDFKDNYLPRLQTNEFREEFRSIIDRTVRLRVQCTSLDRPDDDHFAKYRGTDKTRLATGYICYVEEPKYNKPCFCLECRGKVVRKQWTLRVKTAHHVVYNTEEAKETKIDFFYDDDSCMRNGRMKTVRGVAMGEVYRGRDWCDMWCVTCDGDLGERIEAACRYRFKDIPNSQDISFLGLQPSCDEDCEPALIVSHPHGQPKKITVGKLRYRDREDYRVEYNTPTCPGSSGAQVFWFVRDGSGFYPPVHSGSSGKTSTENKHQLNNLRGYETSLGVEQINYAARSYLMRLMWTQLNDFPGVTLVRAKLSNSSRTPFAVLLKIITPCNIITS</sequence>
<evidence type="ECO:0000313" key="2">
    <source>
        <dbReference type="Proteomes" id="UP000762676"/>
    </source>
</evidence>
<dbReference type="AlphaFoldDB" id="A0AAV4I2D2"/>
<gene>
    <name evidence="1" type="ORF">ElyMa_006455200</name>
</gene>